<proteinExistence type="inferred from homology"/>
<evidence type="ECO:0000256" key="4">
    <source>
        <dbReference type="PIRSR" id="PIRSR000303-1"/>
    </source>
</evidence>
<comment type="similarity">
    <text evidence="1 5">Belongs to the glutathione peroxidase family.</text>
</comment>
<dbReference type="PROSITE" id="PS00460">
    <property type="entry name" value="GLUTATHIONE_PEROXID_1"/>
    <property type="match status" value="1"/>
</dbReference>
<accession>A0A6L7F1R0</accession>
<dbReference type="PROSITE" id="PS51352">
    <property type="entry name" value="THIOREDOXIN_2"/>
    <property type="match status" value="1"/>
</dbReference>
<keyword evidence="8" id="KW-1185">Reference proteome</keyword>
<sequence length="165" mass="18201">MSVTEPSTLADFHATSLDGRDVDLADYAGRVVLVVNTASQCGFTPQLEGLQTLQEQYADQGFTVLGFPCDQFGHQEPGTADEIGAFCQKNYGVEFPMFAKIEVNGDHAHPLYDWLRSQKGGLLGSKIKWNFTKFLIGRDGRVLDRYSPTTKPEKIAGDIEKALRA</sequence>
<dbReference type="PIRSF" id="PIRSF000303">
    <property type="entry name" value="Glutathion_perox"/>
    <property type="match status" value="1"/>
</dbReference>
<evidence type="ECO:0000313" key="8">
    <source>
        <dbReference type="Proteomes" id="UP000473325"/>
    </source>
</evidence>
<dbReference type="Proteomes" id="UP000473325">
    <property type="component" value="Unassembled WGS sequence"/>
</dbReference>
<dbReference type="SUPFAM" id="SSF52833">
    <property type="entry name" value="Thioredoxin-like"/>
    <property type="match status" value="1"/>
</dbReference>
<dbReference type="AlphaFoldDB" id="A0A6L7F1R0"/>
<evidence type="ECO:0000256" key="5">
    <source>
        <dbReference type="RuleBase" id="RU000499"/>
    </source>
</evidence>
<dbReference type="EMBL" id="WUEK01000012">
    <property type="protein sequence ID" value="MXG91425.1"/>
    <property type="molecule type" value="Genomic_DNA"/>
</dbReference>
<dbReference type="GO" id="GO:0034599">
    <property type="term" value="P:cellular response to oxidative stress"/>
    <property type="evidence" value="ECO:0007669"/>
    <property type="project" value="TreeGrafter"/>
</dbReference>
<dbReference type="InterPro" id="IPR036249">
    <property type="entry name" value="Thioredoxin-like_sf"/>
</dbReference>
<dbReference type="InterPro" id="IPR000889">
    <property type="entry name" value="Glutathione_peroxidase"/>
</dbReference>
<dbReference type="CDD" id="cd00340">
    <property type="entry name" value="GSH_Peroxidase"/>
    <property type="match status" value="1"/>
</dbReference>
<dbReference type="PRINTS" id="PR01011">
    <property type="entry name" value="GLUTPROXDASE"/>
</dbReference>
<protein>
    <recommendedName>
        <fullName evidence="5">Glutathione peroxidase</fullName>
    </recommendedName>
</protein>
<dbReference type="InterPro" id="IPR029759">
    <property type="entry name" value="GPX_AS"/>
</dbReference>
<keyword evidence="3 5" id="KW-0560">Oxidoreductase</keyword>
<dbReference type="PROSITE" id="PS51355">
    <property type="entry name" value="GLUTATHIONE_PEROXID_3"/>
    <property type="match status" value="1"/>
</dbReference>
<name>A0A6L7F1R0_9ACTN</name>
<evidence type="ECO:0000256" key="2">
    <source>
        <dbReference type="ARBA" id="ARBA00022559"/>
    </source>
</evidence>
<dbReference type="GO" id="GO:0004601">
    <property type="term" value="F:peroxidase activity"/>
    <property type="evidence" value="ECO:0007669"/>
    <property type="project" value="UniProtKB-KW"/>
</dbReference>
<comment type="caution">
    <text evidence="7">The sequence shown here is derived from an EMBL/GenBank/DDBJ whole genome shotgun (WGS) entry which is preliminary data.</text>
</comment>
<evidence type="ECO:0000313" key="7">
    <source>
        <dbReference type="EMBL" id="MXG91425.1"/>
    </source>
</evidence>
<feature type="active site" evidence="4">
    <location>
        <position position="41"/>
    </location>
</feature>
<feature type="domain" description="Thioredoxin" evidence="6">
    <location>
        <begin position="3"/>
        <end position="164"/>
    </location>
</feature>
<keyword evidence="2 5" id="KW-0575">Peroxidase</keyword>
<dbReference type="PANTHER" id="PTHR11592">
    <property type="entry name" value="GLUTATHIONE PEROXIDASE"/>
    <property type="match status" value="1"/>
</dbReference>
<dbReference type="RefSeq" id="WP_160879349.1">
    <property type="nucleotide sequence ID" value="NZ_WUEK01000012.1"/>
</dbReference>
<reference evidence="7 8" key="1">
    <citation type="submission" date="2019-12" db="EMBL/GenBank/DDBJ databases">
        <authorList>
            <person name="Kun Z."/>
        </authorList>
    </citation>
    <scope>NUCLEOTIDE SEQUENCE [LARGE SCALE GENOMIC DNA]</scope>
    <source>
        <strain evidence="7 8">YIM 123512</strain>
    </source>
</reference>
<gene>
    <name evidence="7" type="ORF">GRQ65_17910</name>
</gene>
<dbReference type="Pfam" id="PF00255">
    <property type="entry name" value="GSHPx"/>
    <property type="match status" value="1"/>
</dbReference>
<dbReference type="FunFam" id="3.40.30.10:FF:000010">
    <property type="entry name" value="Glutathione peroxidase"/>
    <property type="match status" value="1"/>
</dbReference>
<dbReference type="InterPro" id="IPR013766">
    <property type="entry name" value="Thioredoxin_domain"/>
</dbReference>
<organism evidence="7 8">
    <name type="scientific">Nocardioides flavescens</name>
    <dbReference type="NCBI Taxonomy" id="2691959"/>
    <lineage>
        <taxon>Bacteria</taxon>
        <taxon>Bacillati</taxon>
        <taxon>Actinomycetota</taxon>
        <taxon>Actinomycetes</taxon>
        <taxon>Propionibacteriales</taxon>
        <taxon>Nocardioidaceae</taxon>
        <taxon>Nocardioides</taxon>
    </lineage>
</organism>
<dbReference type="Gene3D" id="3.40.30.10">
    <property type="entry name" value="Glutaredoxin"/>
    <property type="match status" value="1"/>
</dbReference>
<evidence type="ECO:0000256" key="1">
    <source>
        <dbReference type="ARBA" id="ARBA00006926"/>
    </source>
</evidence>
<dbReference type="PANTHER" id="PTHR11592:SF78">
    <property type="entry name" value="GLUTATHIONE PEROXIDASE"/>
    <property type="match status" value="1"/>
</dbReference>
<evidence type="ECO:0000256" key="3">
    <source>
        <dbReference type="ARBA" id="ARBA00023002"/>
    </source>
</evidence>
<evidence type="ECO:0000259" key="6">
    <source>
        <dbReference type="PROSITE" id="PS51352"/>
    </source>
</evidence>